<reference evidence="7 8" key="1">
    <citation type="submission" date="2016-11" db="EMBL/GenBank/DDBJ databases">
        <title>Complete genome sequence of the aerobically denitrifying bacterium Chelatococcus daeguensis TAD1.</title>
        <authorList>
            <person name="Yang Y."/>
            <person name="Huang S."/>
            <person name="Lin E."/>
        </authorList>
    </citation>
    <scope>NUCLEOTIDE SEQUENCE [LARGE SCALE GENOMIC DNA]</scope>
    <source>
        <strain evidence="7 8">TAD1</strain>
        <plasmid evidence="8">ptad1</plasmid>
    </source>
</reference>
<gene>
    <name evidence="7" type="ORF">BOQ54_18225</name>
</gene>
<dbReference type="InterPro" id="IPR004307">
    <property type="entry name" value="TspO_MBR"/>
</dbReference>
<keyword evidence="8" id="KW-1185">Reference proteome</keyword>
<evidence type="ECO:0000313" key="8">
    <source>
        <dbReference type="Proteomes" id="UP000182703"/>
    </source>
</evidence>
<feature type="transmembrane region" description="Helical" evidence="6">
    <location>
        <begin position="55"/>
        <end position="76"/>
    </location>
</feature>
<evidence type="ECO:0000256" key="2">
    <source>
        <dbReference type="ARBA" id="ARBA00007524"/>
    </source>
</evidence>
<dbReference type="RefSeq" id="WP_071924797.1">
    <property type="nucleotide sequence ID" value="NZ_CP018096.1"/>
</dbReference>
<evidence type="ECO:0000256" key="4">
    <source>
        <dbReference type="ARBA" id="ARBA00022989"/>
    </source>
</evidence>
<name>A0AAC9JSW4_9HYPH</name>
<dbReference type="GO" id="GO:0033013">
    <property type="term" value="P:tetrapyrrole metabolic process"/>
    <property type="evidence" value="ECO:0007669"/>
    <property type="project" value="UniProtKB-ARBA"/>
</dbReference>
<dbReference type="Gene3D" id="1.20.1260.100">
    <property type="entry name" value="TspO/MBR protein"/>
    <property type="match status" value="1"/>
</dbReference>
<comment type="similarity">
    <text evidence="2">Belongs to the TspO/BZRP family.</text>
</comment>
<protein>
    <submittedName>
        <fullName evidence="7">TspO protein</fullName>
    </submittedName>
</protein>
<dbReference type="PIRSF" id="PIRSF005859">
    <property type="entry name" value="PBR"/>
    <property type="match status" value="1"/>
</dbReference>
<keyword evidence="4 6" id="KW-1133">Transmembrane helix</keyword>
<geneLocation type="plasmid" evidence="8">
    <name>ptad1</name>
</geneLocation>
<feature type="transmembrane region" description="Helical" evidence="6">
    <location>
        <begin position="88"/>
        <end position="107"/>
    </location>
</feature>
<dbReference type="FunFam" id="1.20.1260.100:FF:000001">
    <property type="entry name" value="translocator protein 2"/>
    <property type="match status" value="1"/>
</dbReference>
<dbReference type="Proteomes" id="UP000182703">
    <property type="component" value="Plasmid pTAD1"/>
</dbReference>
<dbReference type="GO" id="GO:0016020">
    <property type="term" value="C:membrane"/>
    <property type="evidence" value="ECO:0007669"/>
    <property type="project" value="UniProtKB-SubCell"/>
</dbReference>
<dbReference type="PANTHER" id="PTHR10057:SF0">
    <property type="entry name" value="TRANSLOCATOR PROTEIN"/>
    <property type="match status" value="1"/>
</dbReference>
<dbReference type="PANTHER" id="PTHR10057">
    <property type="entry name" value="PERIPHERAL-TYPE BENZODIAZEPINE RECEPTOR"/>
    <property type="match status" value="1"/>
</dbReference>
<evidence type="ECO:0000313" key="7">
    <source>
        <dbReference type="EMBL" id="APF39642.1"/>
    </source>
</evidence>
<dbReference type="AlphaFoldDB" id="A0AAC9JSW4"/>
<evidence type="ECO:0000256" key="3">
    <source>
        <dbReference type="ARBA" id="ARBA00022692"/>
    </source>
</evidence>
<feature type="transmembrane region" description="Helical" evidence="6">
    <location>
        <begin position="12"/>
        <end position="35"/>
    </location>
</feature>
<dbReference type="EMBL" id="CP018096">
    <property type="protein sequence ID" value="APF39642.1"/>
    <property type="molecule type" value="Genomic_DNA"/>
</dbReference>
<evidence type="ECO:0000256" key="5">
    <source>
        <dbReference type="ARBA" id="ARBA00023136"/>
    </source>
</evidence>
<sequence length="166" mass="18483">MSEREHPLRPSPWARAAIAVLPVIAASLLGQLVTFPSLVPWYAGLAKPPFNPPNWIFGPVWTALYALMALAAWRILGLPPNTPGRRVALTLFFAQLALNILWSWLFFGLHSPLAGLLNIVPQLLIILATIDRFRRLDAIAAYCLWPLAAWVAFATVLNLEIWRLNG</sequence>
<keyword evidence="7" id="KW-0614">Plasmid</keyword>
<evidence type="ECO:0000256" key="1">
    <source>
        <dbReference type="ARBA" id="ARBA00004141"/>
    </source>
</evidence>
<feature type="transmembrane region" description="Helical" evidence="6">
    <location>
        <begin position="113"/>
        <end position="130"/>
    </location>
</feature>
<organism evidence="7 8">
    <name type="scientific">Chelatococcus daeguensis</name>
    <dbReference type="NCBI Taxonomy" id="444444"/>
    <lineage>
        <taxon>Bacteria</taxon>
        <taxon>Pseudomonadati</taxon>
        <taxon>Pseudomonadota</taxon>
        <taxon>Alphaproteobacteria</taxon>
        <taxon>Hyphomicrobiales</taxon>
        <taxon>Chelatococcaceae</taxon>
        <taxon>Chelatococcus</taxon>
    </lineage>
</organism>
<dbReference type="InterPro" id="IPR038330">
    <property type="entry name" value="TspO/MBR-related_sf"/>
</dbReference>
<proteinExistence type="inferred from homology"/>
<keyword evidence="3 6" id="KW-0812">Transmembrane</keyword>
<dbReference type="CDD" id="cd15904">
    <property type="entry name" value="TSPO_MBR"/>
    <property type="match status" value="1"/>
</dbReference>
<feature type="transmembrane region" description="Helical" evidence="6">
    <location>
        <begin position="142"/>
        <end position="162"/>
    </location>
</feature>
<keyword evidence="5 6" id="KW-0472">Membrane</keyword>
<dbReference type="Pfam" id="PF03073">
    <property type="entry name" value="TspO_MBR"/>
    <property type="match status" value="1"/>
</dbReference>
<comment type="subcellular location">
    <subcellularLocation>
        <location evidence="1">Membrane</location>
        <topology evidence="1">Multi-pass membrane protein</topology>
    </subcellularLocation>
</comment>
<accession>A0AAC9JSW4</accession>
<dbReference type="KEGG" id="cdq:BOQ54_18225"/>
<evidence type="ECO:0000256" key="6">
    <source>
        <dbReference type="SAM" id="Phobius"/>
    </source>
</evidence>